<evidence type="ECO:0000256" key="1">
    <source>
        <dbReference type="ARBA" id="ARBA00008857"/>
    </source>
</evidence>
<dbReference type="InterPro" id="IPR002104">
    <property type="entry name" value="Integrase_catalytic"/>
</dbReference>
<dbReference type="InterPro" id="IPR011010">
    <property type="entry name" value="DNA_brk_join_enz"/>
</dbReference>
<dbReference type="GO" id="GO:0003677">
    <property type="term" value="F:DNA binding"/>
    <property type="evidence" value="ECO:0007669"/>
    <property type="project" value="UniProtKB-KW"/>
</dbReference>
<name>A0A6I3Q9M1_9FIRM</name>
<dbReference type="CDD" id="cd01189">
    <property type="entry name" value="INT_ICEBs1_C_like"/>
    <property type="match status" value="1"/>
</dbReference>
<reference evidence="4 5" key="1">
    <citation type="journal article" date="2019" name="Nat. Med.">
        <title>A library of human gut bacterial isolates paired with longitudinal multiomics data enables mechanistic microbiome research.</title>
        <authorList>
            <person name="Poyet M."/>
            <person name="Groussin M."/>
            <person name="Gibbons S.M."/>
            <person name="Avila-Pacheco J."/>
            <person name="Jiang X."/>
            <person name="Kearney S.M."/>
            <person name="Perrotta A.R."/>
            <person name="Berdy B."/>
            <person name="Zhao S."/>
            <person name="Lieberman T.D."/>
            <person name="Swanson P.K."/>
            <person name="Smith M."/>
            <person name="Roesemann S."/>
            <person name="Alexander J.E."/>
            <person name="Rich S.A."/>
            <person name="Livny J."/>
            <person name="Vlamakis H."/>
            <person name="Clish C."/>
            <person name="Bullock K."/>
            <person name="Deik A."/>
            <person name="Scott J."/>
            <person name="Pierce K.A."/>
            <person name="Xavier R.J."/>
            <person name="Alm E.J."/>
        </authorList>
    </citation>
    <scope>NUCLEOTIDE SEQUENCE [LARGE SCALE GENOMIC DNA]</scope>
    <source>
        <strain evidence="4 5">BIOML-A7</strain>
    </source>
</reference>
<dbReference type="PROSITE" id="PS51898">
    <property type="entry name" value="TYR_RECOMBINASE"/>
    <property type="match status" value="1"/>
</dbReference>
<dbReference type="PANTHER" id="PTHR30349">
    <property type="entry name" value="PHAGE INTEGRASE-RELATED"/>
    <property type="match status" value="1"/>
</dbReference>
<protein>
    <submittedName>
        <fullName evidence="4">Tyrosine-type recombinase/integrase</fullName>
    </submittedName>
</protein>
<evidence type="ECO:0000256" key="3">
    <source>
        <dbReference type="ARBA" id="ARBA00023172"/>
    </source>
</evidence>
<keyword evidence="2" id="KW-0238">DNA-binding</keyword>
<dbReference type="PANTHER" id="PTHR30349:SF64">
    <property type="entry name" value="PROPHAGE INTEGRASE INTD-RELATED"/>
    <property type="match status" value="1"/>
</dbReference>
<proteinExistence type="inferred from homology"/>
<organism evidence="4 5">
    <name type="scientific">Ruthenibacterium lactatiformans</name>
    <dbReference type="NCBI Taxonomy" id="1550024"/>
    <lineage>
        <taxon>Bacteria</taxon>
        <taxon>Bacillati</taxon>
        <taxon>Bacillota</taxon>
        <taxon>Clostridia</taxon>
        <taxon>Eubacteriales</taxon>
        <taxon>Oscillospiraceae</taxon>
        <taxon>Ruthenibacterium</taxon>
    </lineage>
</organism>
<evidence type="ECO:0000313" key="5">
    <source>
        <dbReference type="Proteomes" id="UP000449193"/>
    </source>
</evidence>
<dbReference type="InterPro" id="IPR050090">
    <property type="entry name" value="Tyrosine_recombinase_XerCD"/>
</dbReference>
<dbReference type="SUPFAM" id="SSF56349">
    <property type="entry name" value="DNA breaking-rejoining enzymes"/>
    <property type="match status" value="1"/>
</dbReference>
<evidence type="ECO:0000256" key="2">
    <source>
        <dbReference type="ARBA" id="ARBA00023125"/>
    </source>
</evidence>
<dbReference type="EMBL" id="WMZR01000016">
    <property type="protein sequence ID" value="MTS52306.1"/>
    <property type="molecule type" value="Genomic_DNA"/>
</dbReference>
<evidence type="ECO:0000313" key="4">
    <source>
        <dbReference type="EMBL" id="MTS52306.1"/>
    </source>
</evidence>
<dbReference type="Gene3D" id="1.10.443.10">
    <property type="entry name" value="Intergrase catalytic core"/>
    <property type="match status" value="1"/>
</dbReference>
<dbReference type="Proteomes" id="UP000449193">
    <property type="component" value="Unassembled WGS sequence"/>
</dbReference>
<dbReference type="Pfam" id="PF00589">
    <property type="entry name" value="Phage_integrase"/>
    <property type="match status" value="1"/>
</dbReference>
<dbReference type="AlphaFoldDB" id="A0A6I3Q9M1"/>
<dbReference type="GO" id="GO:0006310">
    <property type="term" value="P:DNA recombination"/>
    <property type="evidence" value="ECO:0007669"/>
    <property type="project" value="UniProtKB-KW"/>
</dbReference>
<dbReference type="Gene3D" id="1.10.150.130">
    <property type="match status" value="1"/>
</dbReference>
<sequence>MSSRITAKIKKRPGAGTPERLYRTAYPWRIIRPTIGLYHLRGRLGKSYLGGRIFMVRKKKNIPGMRLRPDGVYEKQLVINGKRVSFSSKDPDEVWKKIAAYHVEEEKGPLFKQVANRYREKVDQMKLGTQRSYIPCIEKAISVFGEKRIRDIHPHDISMFFSSMSDKGYKTVSNQKTVLNGIWQTWIQDDEWRGDENPVSIIRLPRGLKRTERELPPEEAVKIIKASAQDQYGLLPFMLLYTGMRKGELLGLQWGDIDFKNKRIHIERNVTHHGNKAVIDTPKTKAGIRSIPIVKPLLDVLTPLRGVDSDYIFGGSAPLTGTQYERRWTSFCQAHNLAIESKKVIKRKNKSITITVWKPIVTAHQLRHEFCTIMFEAGIDEKTAQTIIGHADASTMRNIYTHLRAEKLDTANTQLDNYFSADAE</sequence>
<gene>
    <name evidence="4" type="ORF">GMD52_12240</name>
</gene>
<dbReference type="GO" id="GO:0015074">
    <property type="term" value="P:DNA integration"/>
    <property type="evidence" value="ECO:0007669"/>
    <property type="project" value="InterPro"/>
</dbReference>
<comment type="caution">
    <text evidence="4">The sequence shown here is derived from an EMBL/GenBank/DDBJ whole genome shotgun (WGS) entry which is preliminary data.</text>
</comment>
<accession>A0A6I3Q9M1</accession>
<keyword evidence="3" id="KW-0233">DNA recombination</keyword>
<dbReference type="InterPro" id="IPR010998">
    <property type="entry name" value="Integrase_recombinase_N"/>
</dbReference>
<comment type="similarity">
    <text evidence="1">Belongs to the 'phage' integrase family.</text>
</comment>
<dbReference type="InterPro" id="IPR013762">
    <property type="entry name" value="Integrase-like_cat_sf"/>
</dbReference>